<dbReference type="eggNOG" id="COG4200">
    <property type="taxonomic scope" value="Bacteria"/>
</dbReference>
<keyword evidence="1" id="KW-0472">Membrane</keyword>
<proteinExistence type="predicted"/>
<dbReference type="PANTHER" id="PTHR37305">
    <property type="entry name" value="INTEGRAL MEMBRANE PROTEIN-RELATED"/>
    <property type="match status" value="1"/>
</dbReference>
<accession>A0A0A2TBX2</accession>
<dbReference type="OrthoDB" id="9781996at2"/>
<keyword evidence="1" id="KW-0812">Transmembrane</keyword>
<feature type="transmembrane region" description="Helical" evidence="1">
    <location>
        <begin position="51"/>
        <end position="72"/>
    </location>
</feature>
<protein>
    <recommendedName>
        <fullName evidence="4">Lantibiotic ABC transporter permease</fullName>
    </recommendedName>
</protein>
<dbReference type="STRING" id="1385514.N782_05410"/>
<reference evidence="2 3" key="1">
    <citation type="journal article" date="2015" name="Stand. Genomic Sci.">
        <title>High quality draft genome sequence of the moderately halophilic bacterium Pontibacillus yanchengensis Y32(T) and comparison among Pontibacillus genomes.</title>
        <authorList>
            <person name="Huang J."/>
            <person name="Qiao Z.X."/>
            <person name="Tang J.W."/>
            <person name="Wang G."/>
        </authorList>
    </citation>
    <scope>NUCLEOTIDE SEQUENCE [LARGE SCALE GENOMIC DNA]</scope>
    <source>
        <strain evidence="2 3">Y32</strain>
    </source>
</reference>
<dbReference type="EMBL" id="AVBF01000014">
    <property type="protein sequence ID" value="KGP73317.1"/>
    <property type="molecule type" value="Genomic_DNA"/>
</dbReference>
<evidence type="ECO:0000313" key="3">
    <source>
        <dbReference type="Proteomes" id="UP000030147"/>
    </source>
</evidence>
<dbReference type="Proteomes" id="UP000030147">
    <property type="component" value="Unassembled WGS sequence"/>
</dbReference>
<keyword evidence="1" id="KW-1133">Transmembrane helix</keyword>
<evidence type="ECO:0008006" key="4">
    <source>
        <dbReference type="Google" id="ProtNLM"/>
    </source>
</evidence>
<feature type="transmembrane region" description="Helical" evidence="1">
    <location>
        <begin position="99"/>
        <end position="122"/>
    </location>
</feature>
<dbReference type="AlphaFoldDB" id="A0A0A2TBX2"/>
<feature type="transmembrane region" description="Helical" evidence="1">
    <location>
        <begin position="209"/>
        <end position="233"/>
    </location>
</feature>
<feature type="transmembrane region" description="Helical" evidence="1">
    <location>
        <begin position="134"/>
        <end position="156"/>
    </location>
</feature>
<name>A0A0A2TBX2_9BACI</name>
<dbReference type="PANTHER" id="PTHR37305:SF1">
    <property type="entry name" value="MEMBRANE PROTEIN"/>
    <property type="match status" value="1"/>
</dbReference>
<evidence type="ECO:0000313" key="2">
    <source>
        <dbReference type="EMBL" id="KGP73317.1"/>
    </source>
</evidence>
<feature type="transmembrane region" description="Helical" evidence="1">
    <location>
        <begin position="163"/>
        <end position="181"/>
    </location>
</feature>
<evidence type="ECO:0000256" key="1">
    <source>
        <dbReference type="SAM" id="Phobius"/>
    </source>
</evidence>
<dbReference type="CDD" id="cd21809">
    <property type="entry name" value="ABC-2_lan_permease-like"/>
    <property type="match status" value="1"/>
</dbReference>
<dbReference type="RefSeq" id="WP_036817811.1">
    <property type="nucleotide sequence ID" value="NZ_AVBF01000014.1"/>
</dbReference>
<organism evidence="2 3">
    <name type="scientific">Pontibacillus yanchengensis Y32</name>
    <dbReference type="NCBI Taxonomy" id="1385514"/>
    <lineage>
        <taxon>Bacteria</taxon>
        <taxon>Bacillati</taxon>
        <taxon>Bacillota</taxon>
        <taxon>Bacilli</taxon>
        <taxon>Bacillales</taxon>
        <taxon>Bacillaceae</taxon>
        <taxon>Pontibacillus</taxon>
    </lineage>
</organism>
<gene>
    <name evidence="2" type="ORF">N782_05410</name>
</gene>
<dbReference type="Pfam" id="PF12730">
    <property type="entry name" value="ABC2_membrane_4"/>
    <property type="match status" value="1"/>
</dbReference>
<sequence length="240" mass="27411">MIRLLRAEFIKIKRTKLWQTILSVPLIAVLFAVISFTTSDQSSWMRLYYQLFNMHGMLLLPLMAALTVAYLCRFEHEQDNWKQFLSQPLTRWQVYNCKFLLSIMAIGTIQILMFLSFLLLGIVLGVEGEIPFEILLKGVFGGWVATLPLIALQLWVSSAWKSFAGAMTINVIFTIPAILIAQSGDFGPYYPWAQPFLAMFPQQDASSMFYVPFITLFAVIGGSFLLFYIAGIVQFNRRAY</sequence>
<comment type="caution">
    <text evidence="2">The sequence shown here is derived from an EMBL/GenBank/DDBJ whole genome shotgun (WGS) entry which is preliminary data.</text>
</comment>
<feature type="transmembrane region" description="Helical" evidence="1">
    <location>
        <begin position="21"/>
        <end position="39"/>
    </location>
</feature>
<keyword evidence="3" id="KW-1185">Reference proteome</keyword>